<evidence type="ECO:0000256" key="3">
    <source>
        <dbReference type="ARBA" id="ARBA00022679"/>
    </source>
</evidence>
<keyword evidence="4" id="KW-0472">Membrane</keyword>
<dbReference type="PANTHER" id="PTHR43630:SF1">
    <property type="entry name" value="POLY-BETA-1,6-N-ACETYL-D-GLUCOSAMINE SYNTHASE"/>
    <property type="match status" value="1"/>
</dbReference>
<evidence type="ECO:0000313" key="5">
    <source>
        <dbReference type="EMBL" id="MBL3658201.1"/>
    </source>
</evidence>
<keyword evidence="3" id="KW-0808">Transferase</keyword>
<gene>
    <name evidence="5" type="ORF">JL102_18760</name>
</gene>
<dbReference type="Gene3D" id="3.90.550.10">
    <property type="entry name" value="Spore Coat Polysaccharide Biosynthesis Protein SpsA, Chain A"/>
    <property type="match status" value="1"/>
</dbReference>
<keyword evidence="6" id="KW-1185">Reference proteome</keyword>
<accession>A0A937FAB7</accession>
<dbReference type="EMBL" id="JAESIY010000011">
    <property type="protein sequence ID" value="MBL3658201.1"/>
    <property type="molecule type" value="Genomic_DNA"/>
</dbReference>
<feature type="transmembrane region" description="Helical" evidence="4">
    <location>
        <begin position="304"/>
        <end position="323"/>
    </location>
</feature>
<evidence type="ECO:0000256" key="4">
    <source>
        <dbReference type="SAM" id="Phobius"/>
    </source>
</evidence>
<feature type="transmembrane region" description="Helical" evidence="4">
    <location>
        <begin position="12"/>
        <end position="33"/>
    </location>
</feature>
<keyword evidence="4" id="KW-0812">Transmembrane</keyword>
<evidence type="ECO:0000313" key="6">
    <source>
        <dbReference type="Proteomes" id="UP000659388"/>
    </source>
</evidence>
<feature type="transmembrane region" description="Helical" evidence="4">
    <location>
        <begin position="356"/>
        <end position="375"/>
    </location>
</feature>
<dbReference type="RefSeq" id="WP_202245994.1">
    <property type="nucleotide sequence ID" value="NZ_JAESIY010000011.1"/>
</dbReference>
<keyword evidence="4" id="KW-1133">Transmembrane helix</keyword>
<dbReference type="PANTHER" id="PTHR43630">
    <property type="entry name" value="POLY-BETA-1,6-N-ACETYL-D-GLUCOSAMINE SYNTHASE"/>
    <property type="match status" value="1"/>
</dbReference>
<dbReference type="SUPFAM" id="SSF53448">
    <property type="entry name" value="Nucleotide-diphospho-sugar transferases"/>
    <property type="match status" value="1"/>
</dbReference>
<keyword evidence="2" id="KW-0328">Glycosyltransferase</keyword>
<evidence type="ECO:0000256" key="2">
    <source>
        <dbReference type="ARBA" id="ARBA00022676"/>
    </source>
</evidence>
<dbReference type="InterPro" id="IPR029044">
    <property type="entry name" value="Nucleotide-diphossugar_trans"/>
</dbReference>
<name>A0A937FAB7_9BACT</name>
<evidence type="ECO:0000256" key="1">
    <source>
        <dbReference type="ARBA" id="ARBA00006739"/>
    </source>
</evidence>
<comment type="caution">
    <text evidence="5">The sequence shown here is derived from an EMBL/GenBank/DDBJ whole genome shotgun (WGS) entry which is preliminary data.</text>
</comment>
<feature type="transmembrane region" description="Helical" evidence="4">
    <location>
        <begin position="329"/>
        <end position="347"/>
    </location>
</feature>
<dbReference type="Proteomes" id="UP000659388">
    <property type="component" value="Unassembled WGS sequence"/>
</dbReference>
<dbReference type="GO" id="GO:0016757">
    <property type="term" value="F:glycosyltransferase activity"/>
    <property type="evidence" value="ECO:0007669"/>
    <property type="project" value="UniProtKB-KW"/>
</dbReference>
<protein>
    <submittedName>
        <fullName evidence="5">Glycosyltransferase family 2 protein</fullName>
    </submittedName>
</protein>
<reference evidence="5" key="1">
    <citation type="submission" date="2021-01" db="EMBL/GenBank/DDBJ databases">
        <title>Fulvivirga kasyanovii gen. nov., sp nov., a novel member of the phylum Bacteroidetes isolated from seawater in a mussel farm.</title>
        <authorList>
            <person name="Zhao L.-H."/>
            <person name="Wang Z.-J."/>
        </authorList>
    </citation>
    <scope>NUCLEOTIDE SEQUENCE</scope>
    <source>
        <strain evidence="5">2943</strain>
    </source>
</reference>
<organism evidence="5 6">
    <name type="scientific">Fulvivirga sediminis</name>
    <dbReference type="NCBI Taxonomy" id="2803949"/>
    <lineage>
        <taxon>Bacteria</taxon>
        <taxon>Pseudomonadati</taxon>
        <taxon>Bacteroidota</taxon>
        <taxon>Cytophagia</taxon>
        <taxon>Cytophagales</taxon>
        <taxon>Fulvivirgaceae</taxon>
        <taxon>Fulvivirga</taxon>
    </lineage>
</organism>
<comment type="similarity">
    <text evidence="1">Belongs to the glycosyltransferase 2 family.</text>
</comment>
<sequence>MYLIYNSIEVALLLIFGYASVYSFFFSTAGLFYKAPKLAKADKKNRFAVLIPGYKEDGVIVQVAQEALKQTYDHNYYDIVIIADSFKDETLAKLRQLPIKVIEVSFEKSTKVKALNKAMELLGDEYDNAIILDADNVMSENFIEGANFLHQQGYKAIQGRRAAKNQNNTLSYLDGLSEEINNHVFCKGSTALGLSSSLKGSGMSFDYQLVKTHLARMSSIGGFDRDLEVQLILNGFKVKYASNIFVLDEKVEKPEVFENQRKRWISSQFYYLKRYFGSGFASMFSGNLTHFNSAILRNIQLPRLINLGLTTILFIAALALYILDFPVHIYLWITIFTLLATSILMAIPRSYFNKSLLISIVSLPLIFWKMLLILFKLKGANKKFIHTPHTS</sequence>
<dbReference type="Pfam" id="PF13641">
    <property type="entry name" value="Glyco_tranf_2_3"/>
    <property type="match status" value="1"/>
</dbReference>
<dbReference type="AlphaFoldDB" id="A0A937FAB7"/>
<proteinExistence type="inferred from homology"/>